<reference evidence="1 2" key="1">
    <citation type="submission" date="2018-10" db="EMBL/GenBank/DDBJ databases">
        <title>Genomic Encyclopedia of Archaeal and Bacterial Type Strains, Phase II (KMG-II): from individual species to whole genera.</title>
        <authorList>
            <person name="Goeker M."/>
        </authorList>
    </citation>
    <scope>NUCLEOTIDE SEQUENCE [LARGE SCALE GENOMIC DNA]</scope>
    <source>
        <strain evidence="1 2">DSM 25230</strain>
    </source>
</reference>
<evidence type="ECO:0000313" key="1">
    <source>
        <dbReference type="EMBL" id="RKR07098.1"/>
    </source>
</evidence>
<sequence>MIRKSIIGVCLSFFLFSCKENTKKVEKVKQEEVKIETSNLNDYPDVFKKVLNAHGGLDAWKENSLLIFEIAKEEYVEKHSIDLKLRRERVDAPDYSLGFDGENIWMLNEKNLFKGDPVFFHNLYFYFFAMPFVIADKGIVYSETENLDFNGVSYPGIKISFNTGVGTSSKDNYFLHYHPETNKMEWLGYTVTYRSGEVSENVKWIRYNNWQTINNIVLPKSISWYKYEGRTLIEPDHVLEFTNATLSSNKIKEDYFKMPNNAQVVNKK</sequence>
<comment type="caution">
    <text evidence="1">The sequence shown here is derived from an EMBL/GenBank/DDBJ whole genome shotgun (WGS) entry which is preliminary data.</text>
</comment>
<dbReference type="AlphaFoldDB" id="A0A495DSL1"/>
<protein>
    <recommendedName>
        <fullName evidence="3">Intein</fullName>
    </recommendedName>
</protein>
<dbReference type="OrthoDB" id="282859at2"/>
<dbReference type="Proteomes" id="UP000269412">
    <property type="component" value="Unassembled WGS sequence"/>
</dbReference>
<evidence type="ECO:0008006" key="3">
    <source>
        <dbReference type="Google" id="ProtNLM"/>
    </source>
</evidence>
<dbReference type="EMBL" id="RBIQ01000012">
    <property type="protein sequence ID" value="RKR07098.1"/>
    <property type="molecule type" value="Genomic_DNA"/>
</dbReference>
<dbReference type="RefSeq" id="WP_121069079.1">
    <property type="nucleotide sequence ID" value="NZ_RBIQ01000012.1"/>
</dbReference>
<dbReference type="PROSITE" id="PS51257">
    <property type="entry name" value="PROKAR_LIPOPROTEIN"/>
    <property type="match status" value="1"/>
</dbReference>
<name>A0A495DSL1_9FLAO</name>
<keyword evidence="2" id="KW-1185">Reference proteome</keyword>
<organism evidence="1 2">
    <name type="scientific">Maribacter vaceletii</name>
    <dbReference type="NCBI Taxonomy" id="1206816"/>
    <lineage>
        <taxon>Bacteria</taxon>
        <taxon>Pseudomonadati</taxon>
        <taxon>Bacteroidota</taxon>
        <taxon>Flavobacteriia</taxon>
        <taxon>Flavobacteriales</taxon>
        <taxon>Flavobacteriaceae</taxon>
        <taxon>Maribacter</taxon>
    </lineage>
</organism>
<proteinExistence type="predicted"/>
<evidence type="ECO:0000313" key="2">
    <source>
        <dbReference type="Proteomes" id="UP000269412"/>
    </source>
</evidence>
<gene>
    <name evidence="1" type="ORF">CLV91_3083</name>
</gene>
<accession>A0A495DSL1</accession>